<keyword evidence="2" id="KW-0943">RNA-mediated gene silencing</keyword>
<evidence type="ECO:0000313" key="6">
    <source>
        <dbReference type="EnsemblPlants" id="OPUNC01G10940.2"/>
    </source>
</evidence>
<dbReference type="EnsemblPlants" id="OPUNC01G10940.2">
    <property type="protein sequence ID" value="OPUNC01G10940.2"/>
    <property type="gene ID" value="OPUNC01G10940"/>
</dbReference>
<evidence type="ECO:0000313" key="7">
    <source>
        <dbReference type="Proteomes" id="UP000026962"/>
    </source>
</evidence>
<reference evidence="6" key="1">
    <citation type="submission" date="2015-04" db="UniProtKB">
        <authorList>
            <consortium name="EnsemblPlants"/>
        </authorList>
    </citation>
    <scope>IDENTIFICATION</scope>
</reference>
<dbReference type="GO" id="GO:0031047">
    <property type="term" value="P:regulatory ncRNA-mediated gene silencing"/>
    <property type="evidence" value="ECO:0007669"/>
    <property type="project" value="UniProtKB-KW"/>
</dbReference>
<dbReference type="SUPFAM" id="SSF101690">
    <property type="entry name" value="PAZ domain"/>
    <property type="match status" value="2"/>
</dbReference>
<feature type="compositionally biased region" description="Low complexity" evidence="3">
    <location>
        <begin position="1078"/>
        <end position="1090"/>
    </location>
</feature>
<dbReference type="InterPro" id="IPR003165">
    <property type="entry name" value="Piwi"/>
</dbReference>
<feature type="region of interest" description="Disordered" evidence="3">
    <location>
        <begin position="883"/>
        <end position="903"/>
    </location>
</feature>
<feature type="region of interest" description="Disordered" evidence="3">
    <location>
        <begin position="1788"/>
        <end position="1807"/>
    </location>
</feature>
<comment type="similarity">
    <text evidence="1">Belongs to the argonaute family. Ago subfamily.</text>
</comment>
<dbReference type="CDD" id="cd02846">
    <property type="entry name" value="PAZ_argonaute_like"/>
    <property type="match status" value="2"/>
</dbReference>
<dbReference type="InterPro" id="IPR036397">
    <property type="entry name" value="RNaseH_sf"/>
</dbReference>
<dbReference type="SUPFAM" id="SSF53098">
    <property type="entry name" value="Ribonuclease H-like"/>
    <property type="match status" value="2"/>
</dbReference>
<dbReference type="InterPro" id="IPR045246">
    <property type="entry name" value="Piwi_ago-like"/>
</dbReference>
<dbReference type="Gene3D" id="3.30.420.10">
    <property type="entry name" value="Ribonuclease H-like superfamily/Ribonuclease H"/>
    <property type="match status" value="2"/>
</dbReference>
<dbReference type="eggNOG" id="KOG1041">
    <property type="taxonomic scope" value="Eukaryota"/>
</dbReference>
<feature type="domain" description="PAZ" evidence="4">
    <location>
        <begin position="1208"/>
        <end position="1323"/>
    </location>
</feature>
<dbReference type="InterPro" id="IPR032474">
    <property type="entry name" value="Argonaute_N"/>
</dbReference>
<dbReference type="Pfam" id="PF02171">
    <property type="entry name" value="Piwi"/>
    <property type="match status" value="2"/>
</dbReference>
<dbReference type="InterPro" id="IPR014811">
    <property type="entry name" value="ArgoL1"/>
</dbReference>
<feature type="compositionally biased region" description="Low complexity" evidence="3">
    <location>
        <begin position="1789"/>
        <end position="1802"/>
    </location>
</feature>
<dbReference type="SMART" id="SM01163">
    <property type="entry name" value="DUF1785"/>
    <property type="match status" value="2"/>
</dbReference>
<dbReference type="Gramene" id="OPUNC01G10940.2">
    <property type="protein sequence ID" value="OPUNC01G10940.2"/>
    <property type="gene ID" value="OPUNC01G10940"/>
</dbReference>
<feature type="domain" description="PAZ" evidence="4">
    <location>
        <begin position="340"/>
        <end position="455"/>
    </location>
</feature>
<protein>
    <submittedName>
        <fullName evidence="6">Uncharacterized protein</fullName>
    </submittedName>
</protein>
<dbReference type="Pfam" id="PF08699">
    <property type="entry name" value="ArgoL1"/>
    <property type="match status" value="2"/>
</dbReference>
<dbReference type="SMART" id="SM00950">
    <property type="entry name" value="Piwi"/>
    <property type="match status" value="2"/>
</dbReference>
<dbReference type="Pfam" id="PF16486">
    <property type="entry name" value="ArgoN"/>
    <property type="match status" value="2"/>
</dbReference>
<sequence>MASMWSYEVPVLPFVPCRCVFSSYKRERERESGEARRSSFERRGQGEEHTTLSERSPPFLHPFFEKCAYMESNSGEIEELPPPPPLPPNVEPNKTEKLSKPKRALMARSGCGKKGQPIQLLTNHFNVSLKTADEYFHHYYVNLKYEDDRPVDGKGIGRRVIDKLQQTYASELANKDFAYDGEKSLFTIGALPQVNNEFTVVLEDFNTGKSSANGGSPGNDSPGNDRKRVRRPYQTKTFKVELNFAAKIPMSAIAQALRGQESENTQEAIRVIDIILRQHSAKQGCLLVRQSFFHNNPSNFVDLGGGVMGCRGFHSSFRATQSGLSLNIDVSTTMIVKPGPVVDFLLANQKVDHPNKIDWAKAKRALKNLRIKASPANTEYKIVGLSERNCYEQMFALKQRNGDNGEPEGVEVSVYDYFVKNRGIELRYSGDFPCINVGKPKRPTYFPIERSSLVEKSRQKPEERMSVLSDVLKRSNYDSEPMLNSCGISIARSFTQVAGRVLQAPKRLIKASSIEKWAVVNFSARCNIRDLVRDIIKCGGMKGIKVEDPFDVIEEDPSMRRAPAARRVDDMIDKMQKKLPGQPKFLLCVLAERKNSDIYGPWKRKCLAEFGIITQCVAPTRVNDQYITNVLLKINAKLGGLNSLLQIETSPSIPLISKVPTIILGMDVSHGSPGQSDIPSIAAVVSSREWPLVSKYRASVRSQSPKLEMIDGLFKPQGAQEDDGLIRELLVDFYTSTGKRKPDQVIIFRDGVSESQFTQVLNIELDQIIEACKFLDENWSPKFTLIVAQKNHHTKFFVPGTVVDNAVCHPRNNDFYMCAHAGMIGTTRPTHYHILHDEIGFSADDLQELLPEEHYSHIIAPICYAHLAAAQVSQFIKFDEMSETSSSHGGHTSVGSTPVPELPRLHNKVRSSISVMCHATMEMESMASIKAMEVCAYMESNSGEIEELPPPPPLPPNVEPIKTEKLSKPKRALMARSGCGKKGQPIQLLTNHFKVSLKTADEYFHHYYVNLKYEDDRPVDGKGIGRRLIDKLQQTYASELANKDFAYDGEKSLFTIGALPQVNNEFTVVLEDFNTGKSSANGGSPGNDSPGNDRKRVRRPYQTKTFKVELNFAAKIPMSAIAQALRGQESENTQEAIRVIDIILRQHSARQGCLLVRQSFFHNNPSNFVDLGGGVMGCRGFHSSFRATQSGLSLNIDVSTTMIVKPGPVVDFLLANQKVDHPNKIDWAKAKRALKNLRIKASPANTEYKIVGLSERNCYEQMFALKQRNGDNGEPEGVEVSVYDYFVKNRGIELRYSGDFPCINVGKPKRPTYFPIERSSLVEKSRQKPEERMSVLSDVLKRSNYDSEPMLNSCGISIARSFTQVAGRVLQAPKLKAGNGEDLFARNGRWNFNNKRLIKASSIEKWAVVNFSARCNIRDLVRDIIKCGGMKGIKVEDPFDVIEEDPSMRRAPAARRVDDMIDKMQKKLPGQPKFLLCVLAERKNSDIYGPWKRKCLAEFGIITQCVAPTRVNDQYITNVLLKINAKLGGLNSLLQIETSPSIPLVSKVPTIILGMDVSHGSPGQSDIPSIAAVVSSREWPLVSKYRASVRSQSPKLEMIDGLFKPQGAQEDDGLIRELLVDFYTSTGKRKPDQVIIFRDGVSESQFTQVLNIELDQIIEACKFLDENWSPKFTLIVAQKNHHTKFFVPGSANNVPPGTVVDNAVCHPRNNDFYMCAHAGMIGTTRPTHYHILHDEIGFSADDLQELVHSLSYVYQRSTTAISVVAPICYAHLAAAQVSQFIKFDEMSETSSSHGGHTSAGSAPVPELPRLHNKVRSSMFFC</sequence>
<evidence type="ECO:0000256" key="2">
    <source>
        <dbReference type="ARBA" id="ARBA00023158"/>
    </source>
</evidence>
<dbReference type="STRING" id="4537.A0A0E0JH04"/>
<evidence type="ECO:0000259" key="5">
    <source>
        <dbReference type="PROSITE" id="PS50822"/>
    </source>
</evidence>
<dbReference type="FunFam" id="3.30.420.10:FF:000091">
    <property type="entry name" value="Protein argonaute 3"/>
    <property type="match status" value="2"/>
</dbReference>
<dbReference type="PROSITE" id="PS50822">
    <property type="entry name" value="PIWI"/>
    <property type="match status" value="2"/>
</dbReference>
<dbReference type="InterPro" id="IPR036085">
    <property type="entry name" value="PAZ_dom_sf"/>
</dbReference>
<dbReference type="InterPro" id="IPR012337">
    <property type="entry name" value="RNaseH-like_sf"/>
</dbReference>
<name>A0A0E0JH04_ORYPU</name>
<reference evidence="6" key="2">
    <citation type="submission" date="2018-05" db="EMBL/GenBank/DDBJ databases">
        <title>OpunRS2 (Oryza punctata Reference Sequence Version 2).</title>
        <authorList>
            <person name="Zhang J."/>
            <person name="Kudrna D."/>
            <person name="Lee S."/>
            <person name="Talag J."/>
            <person name="Welchert J."/>
            <person name="Wing R.A."/>
        </authorList>
    </citation>
    <scope>NUCLEOTIDE SEQUENCE [LARGE SCALE GENOMIC DNA]</scope>
</reference>
<dbReference type="HOGENOM" id="CLU_236404_0_0_1"/>
<evidence type="ECO:0000259" key="4">
    <source>
        <dbReference type="PROSITE" id="PS50821"/>
    </source>
</evidence>
<evidence type="ECO:0000256" key="1">
    <source>
        <dbReference type="ARBA" id="ARBA00008201"/>
    </source>
</evidence>
<organism evidence="6">
    <name type="scientific">Oryza punctata</name>
    <name type="common">Red rice</name>
    <dbReference type="NCBI Taxonomy" id="4537"/>
    <lineage>
        <taxon>Eukaryota</taxon>
        <taxon>Viridiplantae</taxon>
        <taxon>Streptophyta</taxon>
        <taxon>Embryophyta</taxon>
        <taxon>Tracheophyta</taxon>
        <taxon>Spermatophyta</taxon>
        <taxon>Magnoliopsida</taxon>
        <taxon>Liliopsida</taxon>
        <taxon>Poales</taxon>
        <taxon>Poaceae</taxon>
        <taxon>BOP clade</taxon>
        <taxon>Oryzoideae</taxon>
        <taxon>Oryzeae</taxon>
        <taxon>Oryzinae</taxon>
        <taxon>Oryza</taxon>
    </lineage>
</organism>
<dbReference type="PROSITE" id="PS50821">
    <property type="entry name" value="PAZ"/>
    <property type="match status" value="2"/>
</dbReference>
<feature type="region of interest" description="Disordered" evidence="3">
    <location>
        <begin position="1077"/>
        <end position="1100"/>
    </location>
</feature>
<feature type="compositionally biased region" description="Low complexity" evidence="3">
    <location>
        <begin position="210"/>
        <end position="222"/>
    </location>
</feature>
<dbReference type="OMA" id="DEYFHHY"/>
<evidence type="ECO:0000256" key="3">
    <source>
        <dbReference type="SAM" id="MobiDB-lite"/>
    </source>
</evidence>
<feature type="region of interest" description="Disordered" evidence="3">
    <location>
        <begin position="74"/>
        <end position="101"/>
    </location>
</feature>
<dbReference type="InterPro" id="IPR032472">
    <property type="entry name" value="ArgoL2"/>
</dbReference>
<dbReference type="Pfam" id="PF16488">
    <property type="entry name" value="ArgoL2"/>
    <property type="match status" value="2"/>
</dbReference>
<dbReference type="GO" id="GO:0003723">
    <property type="term" value="F:RNA binding"/>
    <property type="evidence" value="ECO:0007669"/>
    <property type="project" value="InterPro"/>
</dbReference>
<dbReference type="CDD" id="cd04657">
    <property type="entry name" value="Piwi_ago-like"/>
    <property type="match status" value="2"/>
</dbReference>
<feature type="compositionally biased region" description="Low complexity" evidence="3">
    <location>
        <begin position="883"/>
        <end position="897"/>
    </location>
</feature>
<feature type="region of interest" description="Disordered" evidence="3">
    <location>
        <begin position="209"/>
        <end position="232"/>
    </location>
</feature>
<feature type="domain" description="Piwi" evidence="5">
    <location>
        <begin position="585"/>
        <end position="849"/>
    </location>
</feature>
<keyword evidence="7" id="KW-1185">Reference proteome</keyword>
<feature type="compositionally biased region" description="Basic and acidic residues" evidence="3">
    <location>
        <begin position="28"/>
        <end position="52"/>
    </location>
</feature>
<dbReference type="Pfam" id="PF02170">
    <property type="entry name" value="PAZ"/>
    <property type="match status" value="2"/>
</dbReference>
<dbReference type="Gene3D" id="3.40.50.2300">
    <property type="match status" value="2"/>
</dbReference>
<feature type="domain" description="Piwi" evidence="5">
    <location>
        <begin position="1474"/>
        <end position="1782"/>
    </location>
</feature>
<feature type="compositionally biased region" description="Pro residues" evidence="3">
    <location>
        <begin position="80"/>
        <end position="90"/>
    </location>
</feature>
<accession>A0A0E0JH04</accession>
<proteinExistence type="inferred from homology"/>
<dbReference type="Gene3D" id="2.170.260.10">
    <property type="entry name" value="paz domain"/>
    <property type="match status" value="2"/>
</dbReference>
<dbReference type="InterPro" id="IPR003100">
    <property type="entry name" value="PAZ_dom"/>
</dbReference>
<dbReference type="PANTHER" id="PTHR22891">
    <property type="entry name" value="EUKARYOTIC TRANSLATION INITIATION FACTOR 2C"/>
    <property type="match status" value="1"/>
</dbReference>
<feature type="region of interest" description="Disordered" evidence="3">
    <location>
        <begin position="28"/>
        <end position="59"/>
    </location>
</feature>
<dbReference type="Proteomes" id="UP000026962">
    <property type="component" value="Chromosome 1"/>
</dbReference>